<reference evidence="2" key="1">
    <citation type="journal article" date="2021" name="Nat. Commun.">
        <title>Genetic determinants of endophytism in the Arabidopsis root mycobiome.</title>
        <authorList>
            <person name="Mesny F."/>
            <person name="Miyauchi S."/>
            <person name="Thiergart T."/>
            <person name="Pickel B."/>
            <person name="Atanasova L."/>
            <person name="Karlsson M."/>
            <person name="Huettel B."/>
            <person name="Barry K.W."/>
            <person name="Haridas S."/>
            <person name="Chen C."/>
            <person name="Bauer D."/>
            <person name="Andreopoulos W."/>
            <person name="Pangilinan J."/>
            <person name="LaButti K."/>
            <person name="Riley R."/>
            <person name="Lipzen A."/>
            <person name="Clum A."/>
            <person name="Drula E."/>
            <person name="Henrissat B."/>
            <person name="Kohler A."/>
            <person name="Grigoriev I.V."/>
            <person name="Martin F.M."/>
            <person name="Hacquard S."/>
        </authorList>
    </citation>
    <scope>NUCLEOTIDE SEQUENCE</scope>
    <source>
        <strain evidence="2">MPI-CAGE-AT-0016</strain>
    </source>
</reference>
<accession>A0A8K0WZS9</accession>
<keyword evidence="3" id="KW-1185">Reference proteome</keyword>
<evidence type="ECO:0000256" key="1">
    <source>
        <dbReference type="SAM" id="MobiDB-lite"/>
    </source>
</evidence>
<sequence length="317" mass="33977">MQPRHALFSPRHKGLHICTHAFGGKPGAGWICPRSVHLSCDSERLLGPGLTLQVAPPLQSVGRRATPHSRWGHDQTCILLSTQETKRPRHSTRSSGTRPIRMHLLINHLASLVRLHARAGATHVQTSLICAARLDCGQTMPSVHFWQLCQLRDRLSEISRPSLNLRPGFPTPVAVAGALRSTPTFTPRQCSRSPSRLPPASLQPTPFANPSAWAEPGVGGEGLSPARRSPALGCPPAGPGGCRSVKTGPWFSWHNAPLRTPIGPPVPPLACSVVAGERPLRLHHSHGDARQAAPLPPSSFPVVSDVLLPSHLPSGKT</sequence>
<dbReference type="EMBL" id="JAGPXD010000006">
    <property type="protein sequence ID" value="KAH7349504.1"/>
    <property type="molecule type" value="Genomic_DNA"/>
</dbReference>
<feature type="compositionally biased region" description="Low complexity" evidence="1">
    <location>
        <begin position="191"/>
        <end position="204"/>
    </location>
</feature>
<protein>
    <submittedName>
        <fullName evidence="2">Uncharacterized protein</fullName>
    </submittedName>
</protein>
<dbReference type="AlphaFoldDB" id="A0A8K0WZS9"/>
<name>A0A8K0WZS9_9PEZI</name>
<proteinExistence type="predicted"/>
<evidence type="ECO:0000313" key="2">
    <source>
        <dbReference type="EMBL" id="KAH7349504.1"/>
    </source>
</evidence>
<gene>
    <name evidence="2" type="ORF">B0T11DRAFT_131656</name>
</gene>
<dbReference type="Proteomes" id="UP000813385">
    <property type="component" value="Unassembled WGS sequence"/>
</dbReference>
<organism evidence="2 3">
    <name type="scientific">Plectosphaerella cucumerina</name>
    <dbReference type="NCBI Taxonomy" id="40658"/>
    <lineage>
        <taxon>Eukaryota</taxon>
        <taxon>Fungi</taxon>
        <taxon>Dikarya</taxon>
        <taxon>Ascomycota</taxon>
        <taxon>Pezizomycotina</taxon>
        <taxon>Sordariomycetes</taxon>
        <taxon>Hypocreomycetidae</taxon>
        <taxon>Glomerellales</taxon>
        <taxon>Plectosphaerellaceae</taxon>
        <taxon>Plectosphaerella</taxon>
    </lineage>
</organism>
<evidence type="ECO:0000313" key="3">
    <source>
        <dbReference type="Proteomes" id="UP000813385"/>
    </source>
</evidence>
<comment type="caution">
    <text evidence="2">The sequence shown here is derived from an EMBL/GenBank/DDBJ whole genome shotgun (WGS) entry which is preliminary data.</text>
</comment>
<feature type="region of interest" description="Disordered" evidence="1">
    <location>
        <begin position="184"/>
        <end position="229"/>
    </location>
</feature>